<dbReference type="EMBL" id="BDME01000001">
    <property type="protein sequence ID" value="GAX87268.1"/>
    <property type="molecule type" value="Genomic_DNA"/>
</dbReference>
<accession>A0A292YBX6</accession>
<proteinExistence type="predicted"/>
<organism evidence="1 2">
    <name type="scientific">Lebetimonas natsushimae</name>
    <dbReference type="NCBI Taxonomy" id="1936991"/>
    <lineage>
        <taxon>Bacteria</taxon>
        <taxon>Pseudomonadati</taxon>
        <taxon>Campylobacterota</taxon>
        <taxon>Epsilonproteobacteria</taxon>
        <taxon>Nautiliales</taxon>
        <taxon>Nautiliaceae</taxon>
        <taxon>Lebetimonas</taxon>
    </lineage>
</organism>
<name>A0A292YBX6_9BACT</name>
<dbReference type="Pfam" id="PF10788">
    <property type="entry name" value="DUF2603"/>
    <property type="match status" value="1"/>
</dbReference>
<dbReference type="Proteomes" id="UP000217944">
    <property type="component" value="Unassembled WGS sequence"/>
</dbReference>
<evidence type="ECO:0000313" key="1">
    <source>
        <dbReference type="EMBL" id="GAX87268.1"/>
    </source>
</evidence>
<gene>
    <name evidence="1" type="ORF">LNAT_P0563</name>
</gene>
<evidence type="ECO:0000313" key="2">
    <source>
        <dbReference type="Proteomes" id="UP000217944"/>
    </source>
</evidence>
<sequence>MVEKIKSLTPNPAIIECKEYELKEGDKNSSLWLIEIDGKPKVALDFEEYISLMESMKKLMKEVFELKLEKAILSEFPIDYDDVKAVVLEEMKKNPDMNLNDIVKKIKTEHPNLFYDINMDNIF</sequence>
<protein>
    <submittedName>
        <fullName evidence="1">Uncharacterized protein</fullName>
    </submittedName>
</protein>
<dbReference type="AlphaFoldDB" id="A0A292YBX6"/>
<dbReference type="InterPro" id="IPR019724">
    <property type="entry name" value="UPF0763"/>
</dbReference>
<dbReference type="OrthoDB" id="5324700at2"/>
<dbReference type="RefSeq" id="WP_096258416.1">
    <property type="nucleotide sequence ID" value="NZ_BDME01000001.1"/>
</dbReference>
<reference evidence="1 2" key="1">
    <citation type="journal article" date="2017" name="Syst. Appl. Microbiol.">
        <title>Lebetimonas natsushimae sp. nov., a novel strictly anaerobic, moderately thermophilic chemoautotroph isolated from a deep-sea hydrothermal vent polychaete nest in the Mid-Okinawa Trough.</title>
        <authorList>
            <person name="Nagata R."/>
            <person name="Takaki Y."/>
            <person name="Tame A."/>
            <person name="Nunoura T."/>
            <person name="Muto H."/>
            <person name="Mino S."/>
            <person name="Sawayama S."/>
            <person name="Takai K."/>
            <person name="Nakagawa S."/>
        </authorList>
    </citation>
    <scope>NUCLEOTIDE SEQUENCE [LARGE SCALE GENOMIC DNA]</scope>
    <source>
        <strain evidence="1 2">HS1857</strain>
    </source>
</reference>
<keyword evidence="2" id="KW-1185">Reference proteome</keyword>
<comment type="caution">
    <text evidence="1">The sequence shown here is derived from an EMBL/GenBank/DDBJ whole genome shotgun (WGS) entry which is preliminary data.</text>
</comment>